<evidence type="ECO:0000256" key="4">
    <source>
        <dbReference type="ARBA" id="ARBA00022692"/>
    </source>
</evidence>
<evidence type="ECO:0000256" key="6">
    <source>
        <dbReference type="ARBA" id="ARBA00023136"/>
    </source>
</evidence>
<proteinExistence type="predicted"/>
<evidence type="ECO:0000256" key="2">
    <source>
        <dbReference type="ARBA" id="ARBA00022448"/>
    </source>
</evidence>
<accession>A0ABV7VVZ5</accession>
<keyword evidence="2" id="KW-0813">Transport</keyword>
<evidence type="ECO:0000256" key="8">
    <source>
        <dbReference type="SAM" id="SignalP"/>
    </source>
</evidence>
<keyword evidence="4" id="KW-0812">Transmembrane</keyword>
<evidence type="ECO:0000256" key="5">
    <source>
        <dbReference type="ARBA" id="ARBA00022729"/>
    </source>
</evidence>
<feature type="chain" id="PRO_5046280071" evidence="8">
    <location>
        <begin position="25"/>
        <end position="698"/>
    </location>
</feature>
<evidence type="ECO:0000313" key="10">
    <source>
        <dbReference type="Proteomes" id="UP001595722"/>
    </source>
</evidence>
<evidence type="ECO:0000256" key="3">
    <source>
        <dbReference type="ARBA" id="ARBA00022452"/>
    </source>
</evidence>
<keyword evidence="7" id="KW-0998">Cell outer membrane</keyword>
<evidence type="ECO:0000313" key="9">
    <source>
        <dbReference type="EMBL" id="MFC3681540.1"/>
    </source>
</evidence>
<sequence>MAFSPTRYLLAATISSALPTVTLAAEQTESSSDTDSVRLDSVQVQGEEAPLTEISTDKLLRVPGSGNDPLGAIDSLPGVVFANGNRSEPAVRGSSPEDNAYYVDFLPVGYIFHLDTSSILNDNVVKDFTLEAAAFGPHYNNATGAVIDADSRLPYQDRGQTVIDVSLLKAGIFVENQVSDDQAFYFSARQSLFQYYIENFLDEEDFEFTQVPEFYDYQGKYSWRISDSESLTFQVIGARDKGAVLFAEDSDTVLQDPGLEGGIRFEQFFNTQGLVWDKLYSSGMTHKIGISQLEEKFAFGIGADNRIDVKVNSYHLRSQFTYPLNYDHELQWGLQYKEAQTGYNGRFSAPNCDGFDPDCRIVDGTDTLSGKGKPVIKTWYANLADAWSVTPYWTLTPGVLISTDDYTDQNFTEPRLNSRWEFTPGWAFTSGYGQYHILPDNFGAYTPEFGNPELDQPTADHYELGIENELANDLFWKVEVYYKTLKDIIIGRPGPELYNYDLEQPADLAAYNALPRYTNDADGRAWGMEFFINKNLTDKWYGWLSAAYSRTERKDQLTGDNFRYNYDQPVIINMVSNYQYNKDWQIGFKWRFQSGQLVTPIIGAEFNQTKSDKAGRDVYDPIYADLNSERLKAYHKLDIRADRTFIFKSWEMDFYAEVLNVYGRQNVVDYEYEGDDYSKRNEVTDLPTIISFGIKAKL</sequence>
<dbReference type="RefSeq" id="WP_376868002.1">
    <property type="nucleotide sequence ID" value="NZ_JBHRYB010000015.1"/>
</dbReference>
<keyword evidence="6" id="KW-0472">Membrane</keyword>
<dbReference type="InterPro" id="IPR036942">
    <property type="entry name" value="Beta-barrel_TonB_sf"/>
</dbReference>
<dbReference type="PANTHER" id="PTHR30069:SF29">
    <property type="entry name" value="HEMOGLOBIN AND HEMOGLOBIN-HAPTOGLOBIN-BINDING PROTEIN 1-RELATED"/>
    <property type="match status" value="1"/>
</dbReference>
<dbReference type="EMBL" id="JBHRYB010000015">
    <property type="protein sequence ID" value="MFC3681540.1"/>
    <property type="molecule type" value="Genomic_DNA"/>
</dbReference>
<name>A0ABV7VVZ5_9GAMM</name>
<comment type="caution">
    <text evidence="9">The sequence shown here is derived from an EMBL/GenBank/DDBJ whole genome shotgun (WGS) entry which is preliminary data.</text>
</comment>
<keyword evidence="9" id="KW-0675">Receptor</keyword>
<evidence type="ECO:0000256" key="1">
    <source>
        <dbReference type="ARBA" id="ARBA00004571"/>
    </source>
</evidence>
<protein>
    <submittedName>
        <fullName evidence="9">TonB-dependent receptor plug domain-containing protein</fullName>
    </submittedName>
</protein>
<dbReference type="SUPFAM" id="SSF56935">
    <property type="entry name" value="Porins"/>
    <property type="match status" value="1"/>
</dbReference>
<evidence type="ECO:0000256" key="7">
    <source>
        <dbReference type="ARBA" id="ARBA00023237"/>
    </source>
</evidence>
<dbReference type="Proteomes" id="UP001595722">
    <property type="component" value="Unassembled WGS sequence"/>
</dbReference>
<dbReference type="PANTHER" id="PTHR30069">
    <property type="entry name" value="TONB-DEPENDENT OUTER MEMBRANE RECEPTOR"/>
    <property type="match status" value="1"/>
</dbReference>
<comment type="subcellular location">
    <subcellularLocation>
        <location evidence="1">Cell outer membrane</location>
        <topology evidence="1">Multi-pass membrane protein</topology>
    </subcellularLocation>
</comment>
<dbReference type="Gene3D" id="2.40.170.20">
    <property type="entry name" value="TonB-dependent receptor, beta-barrel domain"/>
    <property type="match status" value="1"/>
</dbReference>
<dbReference type="InterPro" id="IPR039426">
    <property type="entry name" value="TonB-dep_rcpt-like"/>
</dbReference>
<reference evidence="10" key="1">
    <citation type="journal article" date="2019" name="Int. J. Syst. Evol. Microbiol.">
        <title>The Global Catalogue of Microorganisms (GCM) 10K type strain sequencing project: providing services to taxonomists for standard genome sequencing and annotation.</title>
        <authorList>
            <consortium name="The Broad Institute Genomics Platform"/>
            <consortium name="The Broad Institute Genome Sequencing Center for Infectious Disease"/>
            <person name="Wu L."/>
            <person name="Ma J."/>
        </authorList>
    </citation>
    <scope>NUCLEOTIDE SEQUENCE [LARGE SCALE GENOMIC DNA]</scope>
    <source>
        <strain evidence="10">KCTC 42424</strain>
    </source>
</reference>
<gene>
    <name evidence="9" type="ORF">ACFOMG_15655</name>
</gene>
<organism evidence="9 10">
    <name type="scientific">Bacterioplanoides pacificum</name>
    <dbReference type="NCBI Taxonomy" id="1171596"/>
    <lineage>
        <taxon>Bacteria</taxon>
        <taxon>Pseudomonadati</taxon>
        <taxon>Pseudomonadota</taxon>
        <taxon>Gammaproteobacteria</taxon>
        <taxon>Oceanospirillales</taxon>
        <taxon>Oceanospirillaceae</taxon>
        <taxon>Bacterioplanoides</taxon>
    </lineage>
</organism>
<keyword evidence="3" id="KW-1134">Transmembrane beta strand</keyword>
<keyword evidence="10" id="KW-1185">Reference proteome</keyword>
<feature type="signal peptide" evidence="8">
    <location>
        <begin position="1"/>
        <end position="24"/>
    </location>
</feature>
<keyword evidence="5 8" id="KW-0732">Signal</keyword>